<organism evidence="2 3">
    <name type="scientific">Coilia grayii</name>
    <name type="common">Gray's grenadier anchovy</name>
    <dbReference type="NCBI Taxonomy" id="363190"/>
    <lineage>
        <taxon>Eukaryota</taxon>
        <taxon>Metazoa</taxon>
        <taxon>Chordata</taxon>
        <taxon>Craniata</taxon>
        <taxon>Vertebrata</taxon>
        <taxon>Euteleostomi</taxon>
        <taxon>Actinopterygii</taxon>
        <taxon>Neopterygii</taxon>
        <taxon>Teleostei</taxon>
        <taxon>Clupei</taxon>
        <taxon>Clupeiformes</taxon>
        <taxon>Clupeoidei</taxon>
        <taxon>Engraulidae</taxon>
        <taxon>Coilinae</taxon>
        <taxon>Coilia</taxon>
    </lineage>
</organism>
<sequence length="610" mass="67306">MATMYVKSQASEASIIPVLIGMRQRSTTFIVDTSEAMSAILGPVKDLLIQVLLAKASLRDSLFNIICYSYKVTKWKNVCVTCTPDTVFEALGWIHSLNTCPGSDLLAAVEAAFSDPHCQAIHLLTSTLPDHPELFLRGLSTMTLHPVHVFFLSFNPELDSRTLDFLQCVTSATGGSCHLLLLSKNGSIDKASVLFAVNSAVANPRCYVESCYDPGRTQAPAVHAVPVSTHIIRQGNAFAPIITCGSDSIGGCSQFYPGCRVLARKEVDGLYYLGTITEQILDHRGVFLVEFDKRHPKDPPESCTSAHQLVCPPDMVHHTRAHAHSLMPGDALLAPWGPELWKYGPGRVLMGSEPRDPLRVALRSPLRVVFWNGVEASIPPELAVWIPPSQYEHIVKELQHPLHNLQFTPHCAPHCAIPVLRTCCHIYPVSCCHSAAYQCRCLCPATPLRSLCLPNDRHFLTEEQSQREELDRKVDLQLQDLQVSTTHTTSSQQSEWPAGLELVSQGVNTDLSFLGRTKTEPEDRTSWSYWRRSPAEPHHKKPGLVTTGSVWPVDICAPQLPMSGPINQSSVFEMVPGSAGRKATIKEIFSLTQPKLLEGGKTMQEHTKNV</sequence>
<dbReference type="SUPFAM" id="SSF53300">
    <property type="entry name" value="vWA-like"/>
    <property type="match status" value="1"/>
</dbReference>
<dbReference type="PANTHER" id="PTHR14343">
    <property type="entry name" value="VWFA DOMAIN-CONTAINING PROTEIN"/>
    <property type="match status" value="1"/>
</dbReference>
<dbReference type="Proteomes" id="UP001591681">
    <property type="component" value="Unassembled WGS sequence"/>
</dbReference>
<dbReference type="InterPro" id="IPR032770">
    <property type="entry name" value="DUF4537"/>
</dbReference>
<name>A0ABD1K1R3_9TELE</name>
<evidence type="ECO:0000259" key="1">
    <source>
        <dbReference type="Pfam" id="PF15057"/>
    </source>
</evidence>
<dbReference type="InterPro" id="IPR036465">
    <property type="entry name" value="vWFA_dom_sf"/>
</dbReference>
<feature type="domain" description="DUF4537" evidence="1">
    <location>
        <begin position="259"/>
        <end position="396"/>
    </location>
</feature>
<evidence type="ECO:0000313" key="2">
    <source>
        <dbReference type="EMBL" id="KAL2093059.1"/>
    </source>
</evidence>
<comment type="caution">
    <text evidence="2">The sequence shown here is derived from an EMBL/GenBank/DDBJ whole genome shotgun (WGS) entry which is preliminary data.</text>
</comment>
<evidence type="ECO:0000313" key="3">
    <source>
        <dbReference type="Proteomes" id="UP001591681"/>
    </source>
</evidence>
<dbReference type="EMBL" id="JBHFQA010000009">
    <property type="protein sequence ID" value="KAL2093059.1"/>
    <property type="molecule type" value="Genomic_DNA"/>
</dbReference>
<dbReference type="Pfam" id="PF15057">
    <property type="entry name" value="DUF4537"/>
    <property type="match status" value="1"/>
</dbReference>
<reference evidence="2 3" key="1">
    <citation type="submission" date="2024-09" db="EMBL/GenBank/DDBJ databases">
        <title>A chromosome-level genome assembly of Gray's grenadier anchovy, Coilia grayii.</title>
        <authorList>
            <person name="Fu Z."/>
        </authorList>
    </citation>
    <scope>NUCLEOTIDE SEQUENCE [LARGE SCALE GENOMIC DNA]</scope>
    <source>
        <strain evidence="2">G4</strain>
        <tissue evidence="2">Muscle</tissue>
    </source>
</reference>
<dbReference type="Gene3D" id="2.30.30.140">
    <property type="match status" value="1"/>
</dbReference>
<keyword evidence="3" id="KW-1185">Reference proteome</keyword>
<proteinExistence type="predicted"/>
<accession>A0ABD1K1R3</accession>
<dbReference type="PANTHER" id="PTHR14343:SF3">
    <property type="entry name" value="SIMILAR TO PREDICTED GENE ICRFP703B1614Q5.5"/>
    <property type="match status" value="1"/>
</dbReference>
<dbReference type="AlphaFoldDB" id="A0ABD1K1R3"/>
<protein>
    <recommendedName>
        <fullName evidence="1">DUF4537 domain-containing protein</fullName>
    </recommendedName>
</protein>
<gene>
    <name evidence="2" type="ORF">ACEWY4_010371</name>
</gene>